<dbReference type="GO" id="GO:0007219">
    <property type="term" value="P:Notch signaling pathway"/>
    <property type="evidence" value="ECO:0007669"/>
    <property type="project" value="UniProtKB-KW"/>
</dbReference>
<evidence type="ECO:0000256" key="8">
    <source>
        <dbReference type="ARBA" id="ARBA00023136"/>
    </source>
</evidence>
<evidence type="ECO:0000256" key="7">
    <source>
        <dbReference type="ARBA" id="ARBA00022989"/>
    </source>
</evidence>
<evidence type="ECO:0000256" key="6">
    <source>
        <dbReference type="ARBA" id="ARBA00022976"/>
    </source>
</evidence>
<sequence>MTTTFTVEDVRREVKILRALSRHDNLVKFYDAYEDHDNVYVVMDRPFWARTESGIFRAVLKVDPSFDEALWPSLPSEARDFVKRLLNKDPRRRLIAAHALSEYSRPISKTRDHDHEDSLLSSSALPFHSCFSSSDELRSMESIPDLRDSMYMVIDGYPCVRLLNLSGKILFESWTREGICSGFRISNDSRFANNIGGVLVEAGAGTRKKLKGFSPAQKFPQAEFAPYSNISYQWNQIGSGIMWKAYDFPVFLLSESSRLTLQEAAMKNEKTKNGYTTNVAEFELVMQTTKAGSPHSESCLKEGTCLPLGGYSVCHSPISGLISLLAAVDALSRVDGLTNLSKQLVFLVPTGEAWGYLGSRRFLFELDLLSDAVTGLNSSLIETVIEIGSVGKGLNQEVSSATNDTLDALKRAQDSLKSENVSILSANPSNPGIPPSSLMAFLRKNPLTSGLY</sequence>
<dbReference type="PANTHER" id="PTHR21092:SF0">
    <property type="entry name" value="NICASTRIN"/>
    <property type="match status" value="1"/>
</dbReference>
<gene>
    <name evidence="11" type="ORF">LWI29_027262</name>
</gene>
<evidence type="ECO:0000256" key="1">
    <source>
        <dbReference type="ARBA" id="ARBA00004479"/>
    </source>
</evidence>
<dbReference type="Gene3D" id="1.10.510.10">
    <property type="entry name" value="Transferase(Phosphotransferase) domain 1"/>
    <property type="match status" value="1"/>
</dbReference>
<dbReference type="Pfam" id="PF05450">
    <property type="entry name" value="Nicastrin"/>
    <property type="match status" value="1"/>
</dbReference>
<evidence type="ECO:0000259" key="10">
    <source>
        <dbReference type="Pfam" id="PF18266"/>
    </source>
</evidence>
<keyword evidence="7" id="KW-1133">Transmembrane helix</keyword>
<comment type="caution">
    <text evidence="11">The sequence shown here is derived from an EMBL/GenBank/DDBJ whole genome shotgun (WGS) entry which is preliminary data.</text>
</comment>
<evidence type="ECO:0000256" key="5">
    <source>
        <dbReference type="ARBA" id="ARBA00022729"/>
    </source>
</evidence>
<dbReference type="InterPro" id="IPR011009">
    <property type="entry name" value="Kinase-like_dom_sf"/>
</dbReference>
<dbReference type="Gene3D" id="3.30.200.20">
    <property type="entry name" value="Phosphorylase Kinase, domain 1"/>
    <property type="match status" value="1"/>
</dbReference>
<organism evidence="11 12">
    <name type="scientific">Acer saccharum</name>
    <name type="common">Sugar maple</name>
    <dbReference type="NCBI Taxonomy" id="4024"/>
    <lineage>
        <taxon>Eukaryota</taxon>
        <taxon>Viridiplantae</taxon>
        <taxon>Streptophyta</taxon>
        <taxon>Embryophyta</taxon>
        <taxon>Tracheophyta</taxon>
        <taxon>Spermatophyta</taxon>
        <taxon>Magnoliopsida</taxon>
        <taxon>eudicotyledons</taxon>
        <taxon>Gunneridae</taxon>
        <taxon>Pentapetalae</taxon>
        <taxon>rosids</taxon>
        <taxon>malvids</taxon>
        <taxon>Sapindales</taxon>
        <taxon>Sapindaceae</taxon>
        <taxon>Hippocastanoideae</taxon>
        <taxon>Acereae</taxon>
        <taxon>Acer</taxon>
    </lineage>
</organism>
<dbReference type="GO" id="GO:0016485">
    <property type="term" value="P:protein processing"/>
    <property type="evidence" value="ECO:0007669"/>
    <property type="project" value="InterPro"/>
</dbReference>
<name>A0AA39SUZ1_ACESA</name>
<dbReference type="InterPro" id="IPR041084">
    <property type="entry name" value="Ncstrn_small"/>
</dbReference>
<evidence type="ECO:0000256" key="4">
    <source>
        <dbReference type="ARBA" id="ARBA00022692"/>
    </source>
</evidence>
<comment type="similarity">
    <text evidence="2">Belongs to the nicastrin family.</text>
</comment>
<comment type="subcellular location">
    <subcellularLocation>
        <location evidence="1">Membrane</location>
        <topology evidence="1">Single-pass type I membrane protein</topology>
    </subcellularLocation>
</comment>
<proteinExistence type="inferred from homology"/>
<keyword evidence="8" id="KW-0472">Membrane</keyword>
<dbReference type="EMBL" id="JAUESC010000004">
    <property type="protein sequence ID" value="KAK0597650.1"/>
    <property type="molecule type" value="Genomic_DNA"/>
</dbReference>
<evidence type="ECO:0000256" key="9">
    <source>
        <dbReference type="ARBA" id="ARBA00023180"/>
    </source>
</evidence>
<dbReference type="Proteomes" id="UP001168877">
    <property type="component" value="Unassembled WGS sequence"/>
</dbReference>
<keyword evidence="5" id="KW-0732">Signal</keyword>
<reference evidence="11" key="1">
    <citation type="journal article" date="2022" name="Plant J.">
        <title>Strategies of tolerance reflected in two North American maple genomes.</title>
        <authorList>
            <person name="McEvoy S.L."/>
            <person name="Sezen U.U."/>
            <person name="Trouern-Trend A."/>
            <person name="McMahon S.M."/>
            <person name="Schaberg P.G."/>
            <person name="Yang J."/>
            <person name="Wegrzyn J.L."/>
            <person name="Swenson N.G."/>
        </authorList>
    </citation>
    <scope>NUCLEOTIDE SEQUENCE</scope>
    <source>
        <strain evidence="11">NS2018</strain>
    </source>
</reference>
<keyword evidence="12" id="KW-1185">Reference proteome</keyword>
<dbReference type="InterPro" id="IPR008710">
    <property type="entry name" value="Nicastrin"/>
</dbReference>
<evidence type="ECO:0000313" key="11">
    <source>
        <dbReference type="EMBL" id="KAK0597650.1"/>
    </source>
</evidence>
<dbReference type="PANTHER" id="PTHR21092">
    <property type="entry name" value="NICASTRIN"/>
    <property type="match status" value="1"/>
</dbReference>
<keyword evidence="6" id="KW-0914">Notch signaling pathway</keyword>
<feature type="domain" description="Nicastrin small lobe" evidence="10">
    <location>
        <begin position="192"/>
        <end position="288"/>
    </location>
</feature>
<protein>
    <recommendedName>
        <fullName evidence="3">Nicastrin</fullName>
    </recommendedName>
</protein>
<reference evidence="11" key="2">
    <citation type="submission" date="2023-06" db="EMBL/GenBank/DDBJ databases">
        <authorList>
            <person name="Swenson N.G."/>
            <person name="Wegrzyn J.L."/>
            <person name="Mcevoy S.L."/>
        </authorList>
    </citation>
    <scope>NUCLEOTIDE SEQUENCE</scope>
    <source>
        <strain evidence="11">NS2018</strain>
        <tissue evidence="11">Leaf</tissue>
    </source>
</reference>
<dbReference type="AlphaFoldDB" id="A0AA39SUZ1"/>
<dbReference type="GO" id="GO:0005886">
    <property type="term" value="C:plasma membrane"/>
    <property type="evidence" value="ECO:0007669"/>
    <property type="project" value="UniProtKB-ARBA"/>
</dbReference>
<accession>A0AA39SUZ1</accession>
<evidence type="ECO:0000256" key="3">
    <source>
        <dbReference type="ARBA" id="ARBA00015303"/>
    </source>
</evidence>
<dbReference type="SUPFAM" id="SSF56112">
    <property type="entry name" value="Protein kinase-like (PK-like)"/>
    <property type="match status" value="1"/>
</dbReference>
<evidence type="ECO:0000313" key="12">
    <source>
        <dbReference type="Proteomes" id="UP001168877"/>
    </source>
</evidence>
<keyword evidence="4" id="KW-0812">Transmembrane</keyword>
<keyword evidence="9" id="KW-0325">Glycoprotein</keyword>
<dbReference type="Pfam" id="PF18266">
    <property type="entry name" value="Ncstrn_small"/>
    <property type="match status" value="1"/>
</dbReference>
<evidence type="ECO:0000256" key="2">
    <source>
        <dbReference type="ARBA" id="ARBA00007717"/>
    </source>
</evidence>